<reference evidence="2 3" key="4">
    <citation type="journal article" date="2011" name="BMC Genomics">
        <title>RNA-Seq improves annotation of protein-coding genes in the cucumber genome.</title>
        <authorList>
            <person name="Li Z."/>
            <person name="Zhang Z."/>
            <person name="Yan P."/>
            <person name="Huang S."/>
            <person name="Fei Z."/>
            <person name="Lin K."/>
        </authorList>
    </citation>
    <scope>NUCLEOTIDE SEQUENCE [LARGE SCALE GENOMIC DNA]</scope>
    <source>
        <strain evidence="3">cv. 9930</strain>
    </source>
</reference>
<dbReference type="Gramene" id="KGN48540">
    <property type="protein sequence ID" value="KGN48540"/>
    <property type="gene ID" value="Csa_6G491035"/>
</dbReference>
<reference evidence="2 3" key="2">
    <citation type="journal article" date="2009" name="PLoS ONE">
        <title>An integrated genetic and cytogenetic map of the cucumber genome.</title>
        <authorList>
            <person name="Ren Y."/>
            <person name="Zhang Z."/>
            <person name="Liu J."/>
            <person name="Staub J.E."/>
            <person name="Han Y."/>
            <person name="Cheng Z."/>
            <person name="Li X."/>
            <person name="Lu J."/>
            <person name="Miao H."/>
            <person name="Kang H."/>
            <person name="Xie B."/>
            <person name="Gu X."/>
            <person name="Wang X."/>
            <person name="Du Y."/>
            <person name="Jin W."/>
            <person name="Huang S."/>
        </authorList>
    </citation>
    <scope>NUCLEOTIDE SEQUENCE [LARGE SCALE GENOMIC DNA]</scope>
    <source>
        <strain evidence="3">cv. 9930</strain>
    </source>
</reference>
<evidence type="ECO:0000313" key="3">
    <source>
        <dbReference type="Proteomes" id="UP000029981"/>
    </source>
</evidence>
<proteinExistence type="predicted"/>
<gene>
    <name evidence="2" type="ORF">Csa_6G491035</name>
</gene>
<feature type="region of interest" description="Disordered" evidence="1">
    <location>
        <begin position="53"/>
        <end position="79"/>
    </location>
</feature>
<organism evidence="2 3">
    <name type="scientific">Cucumis sativus</name>
    <name type="common">Cucumber</name>
    <dbReference type="NCBI Taxonomy" id="3659"/>
    <lineage>
        <taxon>Eukaryota</taxon>
        <taxon>Viridiplantae</taxon>
        <taxon>Streptophyta</taxon>
        <taxon>Embryophyta</taxon>
        <taxon>Tracheophyta</taxon>
        <taxon>Spermatophyta</taxon>
        <taxon>Magnoliopsida</taxon>
        <taxon>eudicotyledons</taxon>
        <taxon>Gunneridae</taxon>
        <taxon>Pentapetalae</taxon>
        <taxon>rosids</taxon>
        <taxon>fabids</taxon>
        <taxon>Cucurbitales</taxon>
        <taxon>Cucurbitaceae</taxon>
        <taxon>Benincaseae</taxon>
        <taxon>Cucumis</taxon>
    </lineage>
</organism>
<dbReference type="EMBL" id="CM002927">
    <property type="protein sequence ID" value="KGN48540.1"/>
    <property type="molecule type" value="Genomic_DNA"/>
</dbReference>
<keyword evidence="3" id="KW-1185">Reference proteome</keyword>
<dbReference type="Proteomes" id="UP000029981">
    <property type="component" value="Chromosome 6"/>
</dbReference>
<reference evidence="2 3" key="1">
    <citation type="journal article" date="2009" name="Nat. Genet.">
        <title>The genome of the cucumber, Cucumis sativus L.</title>
        <authorList>
            <person name="Huang S."/>
            <person name="Li R."/>
            <person name="Zhang Z."/>
            <person name="Li L."/>
            <person name="Gu X."/>
            <person name="Fan W."/>
            <person name="Lucas W.J."/>
            <person name="Wang X."/>
            <person name="Xie B."/>
            <person name="Ni P."/>
            <person name="Ren Y."/>
            <person name="Zhu H."/>
            <person name="Li J."/>
            <person name="Lin K."/>
            <person name="Jin W."/>
            <person name="Fei Z."/>
            <person name="Li G."/>
            <person name="Staub J."/>
            <person name="Kilian A."/>
            <person name="van der Vossen E.A."/>
            <person name="Wu Y."/>
            <person name="Guo J."/>
            <person name="He J."/>
            <person name="Jia Z."/>
            <person name="Ren Y."/>
            <person name="Tian G."/>
            <person name="Lu Y."/>
            <person name="Ruan J."/>
            <person name="Qian W."/>
            <person name="Wang M."/>
            <person name="Huang Q."/>
            <person name="Li B."/>
            <person name="Xuan Z."/>
            <person name="Cao J."/>
            <person name="Asan"/>
            <person name="Wu Z."/>
            <person name="Zhang J."/>
            <person name="Cai Q."/>
            <person name="Bai Y."/>
            <person name="Zhao B."/>
            <person name="Han Y."/>
            <person name="Li Y."/>
            <person name="Li X."/>
            <person name="Wang S."/>
            <person name="Shi Q."/>
            <person name="Liu S."/>
            <person name="Cho W.K."/>
            <person name="Kim J.Y."/>
            <person name="Xu Y."/>
            <person name="Heller-Uszynska K."/>
            <person name="Miao H."/>
            <person name="Cheng Z."/>
            <person name="Zhang S."/>
            <person name="Wu J."/>
            <person name="Yang Y."/>
            <person name="Kang H."/>
            <person name="Li M."/>
            <person name="Liang H."/>
            <person name="Ren X."/>
            <person name="Shi Z."/>
            <person name="Wen M."/>
            <person name="Jian M."/>
            <person name="Yang H."/>
            <person name="Zhang G."/>
            <person name="Yang Z."/>
            <person name="Chen R."/>
            <person name="Liu S."/>
            <person name="Li J."/>
            <person name="Ma L."/>
            <person name="Liu H."/>
            <person name="Zhou Y."/>
            <person name="Zhao J."/>
            <person name="Fang X."/>
            <person name="Li G."/>
            <person name="Fang L."/>
            <person name="Li Y."/>
            <person name="Liu D."/>
            <person name="Zheng H."/>
            <person name="Zhang Y."/>
            <person name="Qin N."/>
            <person name="Li Z."/>
            <person name="Yang G."/>
            <person name="Yang S."/>
            <person name="Bolund L."/>
            <person name="Kristiansen K."/>
            <person name="Zheng H."/>
            <person name="Li S."/>
            <person name="Zhang X."/>
            <person name="Yang H."/>
            <person name="Wang J."/>
            <person name="Sun R."/>
            <person name="Zhang B."/>
            <person name="Jiang S."/>
            <person name="Wang J."/>
            <person name="Du Y."/>
            <person name="Li S."/>
        </authorList>
    </citation>
    <scope>NUCLEOTIDE SEQUENCE [LARGE SCALE GENOMIC DNA]</scope>
    <source>
        <strain evidence="3">cv. 9930</strain>
    </source>
</reference>
<sequence length="112" mass="11976">MMAPTLLTYGTLQSIHSCPNLRGFLPYRSRRHIPGAGGNSTAFPCQQLGKIKPGRRASEVKNGGIVGPGGGDRRGVRAEPNPRAFIGLSNLSHPLTPLPHPYPFVKPLIVEG</sequence>
<protein>
    <submittedName>
        <fullName evidence="2">Uncharacterized protein</fullName>
    </submittedName>
</protein>
<reference evidence="2 3" key="3">
    <citation type="journal article" date="2010" name="BMC Genomics">
        <title>Transcriptome sequencing and comparative analysis of cucumber flowers with different sex types.</title>
        <authorList>
            <person name="Guo S."/>
            <person name="Zheng Y."/>
            <person name="Joung J.G."/>
            <person name="Liu S."/>
            <person name="Zhang Z."/>
            <person name="Crasta O.R."/>
            <person name="Sobral B.W."/>
            <person name="Xu Y."/>
            <person name="Huang S."/>
            <person name="Fei Z."/>
        </authorList>
    </citation>
    <scope>NUCLEOTIDE SEQUENCE [LARGE SCALE GENOMIC DNA]</scope>
    <source>
        <strain evidence="3">cv. 9930</strain>
    </source>
</reference>
<dbReference type="AlphaFoldDB" id="A0A0A0KFT2"/>
<evidence type="ECO:0000313" key="2">
    <source>
        <dbReference type="EMBL" id="KGN48540.1"/>
    </source>
</evidence>
<evidence type="ECO:0000256" key="1">
    <source>
        <dbReference type="SAM" id="MobiDB-lite"/>
    </source>
</evidence>
<accession>A0A0A0KFT2</accession>
<name>A0A0A0KFT2_CUCSA</name>